<reference evidence="6" key="2">
    <citation type="submission" date="2021-03" db="EMBL/GenBank/DDBJ databases">
        <authorList>
            <person name="Jaffe A."/>
        </authorList>
    </citation>
    <scope>NUCLEOTIDE SEQUENCE</scope>
    <source>
        <strain evidence="6">RIFCSPHIGHO2_01_FULL_GW2011_AR10_43_9</strain>
    </source>
</reference>
<keyword evidence="2 4" id="KW-0689">Ribosomal protein</keyword>
<comment type="similarity">
    <text evidence="1 4">Belongs to the eukaryotic ribosomal protein eL33 family.</text>
</comment>
<reference evidence="7" key="1">
    <citation type="journal article" date="2020" name="bioRxiv">
        <title>A rank-normalized archaeal taxonomy based on genome phylogeny resolves widespread incomplete and uneven classifications.</title>
        <authorList>
            <person name="Rinke C."/>
            <person name="Chuvochina M."/>
            <person name="Mussig A.J."/>
            <person name="Chaumeil P.-A."/>
            <person name="Waite D.W."/>
            <person name="Whitman W.B."/>
            <person name="Parks D.H."/>
            <person name="Hugenholtz P."/>
        </authorList>
    </citation>
    <scope>NUCLEOTIDE SEQUENCE [LARGE SCALE GENOMIC DNA]</scope>
</reference>
<organism evidence="5 7">
    <name type="scientific">Candidatus Iainarchaeum sp</name>
    <dbReference type="NCBI Taxonomy" id="3101447"/>
    <lineage>
        <taxon>Archaea</taxon>
        <taxon>Candidatus Iainarchaeota</taxon>
        <taxon>Candidatus Iainarchaeia</taxon>
        <taxon>Candidatus Iainarchaeales</taxon>
        <taxon>Candidatus Iainarchaeaceae</taxon>
        <taxon>Candidatus Iainarchaeum</taxon>
    </lineage>
</organism>
<protein>
    <recommendedName>
        <fullName evidence="4">Large ribosomal subunit protein eL33</fullName>
    </recommendedName>
</protein>
<dbReference type="Gene3D" id="2.40.10.190">
    <property type="entry name" value="translation elongation factor selb, chain A, domain 4"/>
    <property type="match status" value="1"/>
</dbReference>
<evidence type="ECO:0000256" key="4">
    <source>
        <dbReference type="HAMAP-Rule" id="MF_00573"/>
    </source>
</evidence>
<dbReference type="InterPro" id="IPR009000">
    <property type="entry name" value="Transl_B-barrel_sf"/>
</dbReference>
<dbReference type="Proteomes" id="UP000577419">
    <property type="component" value="Unassembled WGS sequence"/>
</dbReference>
<dbReference type="GO" id="GO:0005840">
    <property type="term" value="C:ribosome"/>
    <property type="evidence" value="ECO:0007669"/>
    <property type="project" value="UniProtKB-KW"/>
</dbReference>
<dbReference type="InterPro" id="IPR001780">
    <property type="entry name" value="Ribosomal_eL33"/>
</dbReference>
<dbReference type="AlphaFoldDB" id="A0A7J4IYC6"/>
<proteinExistence type="inferred from homology"/>
<dbReference type="EMBL" id="JAGVWF010000060">
    <property type="protein sequence ID" value="MBS3059619.1"/>
    <property type="molecule type" value="Genomic_DNA"/>
</dbReference>
<dbReference type="SUPFAM" id="SSF50447">
    <property type="entry name" value="Translation proteins"/>
    <property type="match status" value="1"/>
</dbReference>
<evidence type="ECO:0000256" key="1">
    <source>
        <dbReference type="ARBA" id="ARBA00009269"/>
    </source>
</evidence>
<dbReference type="Pfam" id="PF01247">
    <property type="entry name" value="Ribosomal_L35Ae"/>
    <property type="match status" value="1"/>
</dbReference>
<keyword evidence="3 4" id="KW-0687">Ribonucleoprotein</keyword>
<reference evidence="6" key="3">
    <citation type="submission" date="2021-05" db="EMBL/GenBank/DDBJ databases">
        <title>Protein family content uncovers lineage relationships and bacterial pathway maintenance mechanisms in DPANN archaea.</title>
        <authorList>
            <person name="Castelle C.J."/>
            <person name="Meheust R."/>
            <person name="Jaffe A.L."/>
            <person name="Seitz K."/>
            <person name="Gong X."/>
            <person name="Baker B.J."/>
            <person name="Banfield J.F."/>
        </authorList>
    </citation>
    <scope>NUCLEOTIDE SEQUENCE</scope>
    <source>
        <strain evidence="6">RIFCSPHIGHO2_01_FULL_GW2011_AR10_43_9</strain>
    </source>
</reference>
<comment type="caution">
    <text evidence="5">The sequence shown here is derived from an EMBL/GenBank/DDBJ whole genome shotgun (WGS) entry which is preliminary data.</text>
</comment>
<evidence type="ECO:0000256" key="3">
    <source>
        <dbReference type="ARBA" id="ARBA00023274"/>
    </source>
</evidence>
<dbReference type="GO" id="GO:0003735">
    <property type="term" value="F:structural constituent of ribosome"/>
    <property type="evidence" value="ECO:0007669"/>
    <property type="project" value="InterPro"/>
</dbReference>
<sequence>MRAIVKNFRRGRNRTRSNQLVLDIAKITSARDAYRMIGRKVLITLPAGKKLIGKIISTHGSKGRVRAHFQKGLPGDALGVKAVISD</sequence>
<gene>
    <name evidence="4" type="primary">rpl35ae</name>
    <name evidence="5" type="ORF">HA237_05520</name>
    <name evidence="6" type="ORF">J4224_04310</name>
</gene>
<dbReference type="EMBL" id="DUFG01000027">
    <property type="protein sequence ID" value="HIH08797.1"/>
    <property type="molecule type" value="Genomic_DNA"/>
</dbReference>
<dbReference type="InterPro" id="IPR038661">
    <property type="entry name" value="Ribosomal_eL33_sf"/>
</dbReference>
<dbReference type="HAMAP" id="MF_00573">
    <property type="entry name" value="Ribosomal_eL33"/>
    <property type="match status" value="1"/>
</dbReference>
<evidence type="ECO:0000313" key="5">
    <source>
        <dbReference type="EMBL" id="HIH08797.1"/>
    </source>
</evidence>
<accession>A0A7J4IYC6</accession>
<dbReference type="GO" id="GO:1990904">
    <property type="term" value="C:ribonucleoprotein complex"/>
    <property type="evidence" value="ECO:0007669"/>
    <property type="project" value="UniProtKB-KW"/>
</dbReference>
<name>A0A7J4IYC6_9ARCH</name>
<evidence type="ECO:0000256" key="2">
    <source>
        <dbReference type="ARBA" id="ARBA00022980"/>
    </source>
</evidence>
<evidence type="ECO:0000313" key="7">
    <source>
        <dbReference type="Proteomes" id="UP000577419"/>
    </source>
</evidence>
<evidence type="ECO:0000313" key="6">
    <source>
        <dbReference type="EMBL" id="MBS3059619.1"/>
    </source>
</evidence>
<dbReference type="Proteomes" id="UP000683213">
    <property type="component" value="Unassembled WGS sequence"/>
</dbReference>
<dbReference type="GO" id="GO:0006412">
    <property type="term" value="P:translation"/>
    <property type="evidence" value="ECO:0007669"/>
    <property type="project" value="UniProtKB-UniRule"/>
</dbReference>